<name>A0ABW5D4M3_9BACT</name>
<evidence type="ECO:0000313" key="4">
    <source>
        <dbReference type="Proteomes" id="UP001597375"/>
    </source>
</evidence>
<dbReference type="InterPro" id="IPR041698">
    <property type="entry name" value="Methyltransf_25"/>
</dbReference>
<sequence length="249" mass="28157">MKNSGDFQTRYQKVTLWKSDLATEFRVAGAIHASFHRKRFLTGLAWDLLAAGAMLRPGPPPESILMLGVAGGTALRTLRHLLPEVALTGIDLDRELIALAKQEMELEKTGAKIIIADAYEWMKTNTRRFDIIIDDLYLAGEDDVIRAENCNTSWLSLLKKSLAPGGMLALNLVTGPGHRAKQIITRKNFCHHFPSVRVLHTEESMNEILIAGTATGTGRQLRQYVDCFSDWRDRMFWKRITVRKLRTPR</sequence>
<dbReference type="EMBL" id="JBHUIT010000002">
    <property type="protein sequence ID" value="MFD2255664.1"/>
    <property type="molecule type" value="Genomic_DNA"/>
</dbReference>
<evidence type="ECO:0000256" key="1">
    <source>
        <dbReference type="ARBA" id="ARBA00023115"/>
    </source>
</evidence>
<reference evidence="4" key="1">
    <citation type="journal article" date="2019" name="Int. J. Syst. Evol. Microbiol.">
        <title>The Global Catalogue of Microorganisms (GCM) 10K type strain sequencing project: providing services to taxonomists for standard genome sequencing and annotation.</title>
        <authorList>
            <consortium name="The Broad Institute Genomics Platform"/>
            <consortium name="The Broad Institute Genome Sequencing Center for Infectious Disease"/>
            <person name="Wu L."/>
            <person name="Ma J."/>
        </authorList>
    </citation>
    <scope>NUCLEOTIDE SEQUENCE [LARGE SCALE GENOMIC DNA]</scope>
    <source>
        <strain evidence="4">CGMCC 4.7106</strain>
    </source>
</reference>
<accession>A0ABW5D4M3</accession>
<comment type="caution">
    <text evidence="3">The sequence shown here is derived from an EMBL/GenBank/DDBJ whole genome shotgun (WGS) entry which is preliminary data.</text>
</comment>
<evidence type="ECO:0000313" key="3">
    <source>
        <dbReference type="EMBL" id="MFD2255664.1"/>
    </source>
</evidence>
<dbReference type="InterPro" id="IPR029063">
    <property type="entry name" value="SAM-dependent_MTases_sf"/>
</dbReference>
<proteinExistence type="predicted"/>
<dbReference type="PANTHER" id="PTHR43317:SF1">
    <property type="entry name" value="THERMOSPERMINE SYNTHASE ACAULIS5"/>
    <property type="match status" value="1"/>
</dbReference>
<dbReference type="Pfam" id="PF13649">
    <property type="entry name" value="Methyltransf_25"/>
    <property type="match status" value="1"/>
</dbReference>
<keyword evidence="1" id="KW-0620">Polyamine biosynthesis</keyword>
<dbReference type="Proteomes" id="UP001597375">
    <property type="component" value="Unassembled WGS sequence"/>
</dbReference>
<dbReference type="Gene3D" id="3.40.50.150">
    <property type="entry name" value="Vaccinia Virus protein VP39"/>
    <property type="match status" value="1"/>
</dbReference>
<evidence type="ECO:0000259" key="2">
    <source>
        <dbReference type="Pfam" id="PF13649"/>
    </source>
</evidence>
<organism evidence="3 4">
    <name type="scientific">Luteolibacter algae</name>
    <dbReference type="NCBI Taxonomy" id="454151"/>
    <lineage>
        <taxon>Bacteria</taxon>
        <taxon>Pseudomonadati</taxon>
        <taxon>Verrucomicrobiota</taxon>
        <taxon>Verrucomicrobiia</taxon>
        <taxon>Verrucomicrobiales</taxon>
        <taxon>Verrucomicrobiaceae</taxon>
        <taxon>Luteolibacter</taxon>
    </lineage>
</organism>
<dbReference type="SUPFAM" id="SSF53335">
    <property type="entry name" value="S-adenosyl-L-methionine-dependent methyltransferases"/>
    <property type="match status" value="1"/>
</dbReference>
<dbReference type="CDD" id="cd02440">
    <property type="entry name" value="AdoMet_MTases"/>
    <property type="match status" value="1"/>
</dbReference>
<feature type="domain" description="Methyltransferase" evidence="2">
    <location>
        <begin position="64"/>
        <end position="134"/>
    </location>
</feature>
<dbReference type="PANTHER" id="PTHR43317">
    <property type="entry name" value="THERMOSPERMINE SYNTHASE ACAULIS5"/>
    <property type="match status" value="1"/>
</dbReference>
<keyword evidence="4" id="KW-1185">Reference proteome</keyword>
<protein>
    <submittedName>
        <fullName evidence="3">Spermidine synthase</fullName>
    </submittedName>
</protein>
<dbReference type="RefSeq" id="WP_386818320.1">
    <property type="nucleotide sequence ID" value="NZ_JBHUIT010000002.1"/>
</dbReference>
<gene>
    <name evidence="3" type="ORF">ACFSSA_03165</name>
</gene>